<gene>
    <name evidence="2" type="ORF">CLV37_12418</name>
</gene>
<dbReference type="EMBL" id="PVZF01000024">
    <property type="protein sequence ID" value="PRY08423.1"/>
    <property type="molecule type" value="Genomic_DNA"/>
</dbReference>
<accession>A0A2T0QTL5</accession>
<proteinExistence type="predicted"/>
<feature type="transmembrane region" description="Helical" evidence="1">
    <location>
        <begin position="134"/>
        <end position="152"/>
    </location>
</feature>
<comment type="caution">
    <text evidence="2">The sequence shown here is derived from an EMBL/GenBank/DDBJ whole genome shotgun (WGS) entry which is preliminary data.</text>
</comment>
<keyword evidence="1" id="KW-1133">Transmembrane helix</keyword>
<protein>
    <submittedName>
        <fullName evidence="2">Uncharacterized protein</fullName>
    </submittedName>
</protein>
<dbReference type="Proteomes" id="UP000238083">
    <property type="component" value="Unassembled WGS sequence"/>
</dbReference>
<evidence type="ECO:0000313" key="2">
    <source>
        <dbReference type="EMBL" id="PRY08423.1"/>
    </source>
</evidence>
<feature type="transmembrane region" description="Helical" evidence="1">
    <location>
        <begin position="98"/>
        <end position="122"/>
    </location>
</feature>
<name>A0A2T0QTL5_9ACTN</name>
<keyword evidence="1" id="KW-0812">Transmembrane</keyword>
<keyword evidence="3" id="KW-1185">Reference proteome</keyword>
<sequence>MIIRGMMIVMDAWGWGAAITAFVAGTILPTFAAFTSWLEGRSSRRRAKDDVELYLSMPEGTPGRVELGRIVEMQMSRRLNSLTPGYEELLRRRRRLRWWGNIVTTFPLPGGLLLIPFGVWTVSRPEFPDNALGLYLYLAIFAAAVVISLVVGRVTRGRTDAIDGQIAQLGVRARRTGDARRGPQPDN</sequence>
<reference evidence="2 3" key="1">
    <citation type="submission" date="2018-03" db="EMBL/GenBank/DDBJ databases">
        <title>Genomic Encyclopedia of Archaeal and Bacterial Type Strains, Phase II (KMG-II): from individual species to whole genera.</title>
        <authorList>
            <person name="Goeker M."/>
        </authorList>
    </citation>
    <scope>NUCLEOTIDE SEQUENCE [LARGE SCALE GENOMIC DNA]</scope>
    <source>
        <strain evidence="2 3">DSM 19711</strain>
    </source>
</reference>
<feature type="transmembrane region" description="Helical" evidence="1">
    <location>
        <begin position="12"/>
        <end position="38"/>
    </location>
</feature>
<dbReference type="AlphaFoldDB" id="A0A2T0QTL5"/>
<evidence type="ECO:0000256" key="1">
    <source>
        <dbReference type="SAM" id="Phobius"/>
    </source>
</evidence>
<organism evidence="2 3">
    <name type="scientific">Kineococcus rhizosphaerae</name>
    <dbReference type="NCBI Taxonomy" id="559628"/>
    <lineage>
        <taxon>Bacteria</taxon>
        <taxon>Bacillati</taxon>
        <taxon>Actinomycetota</taxon>
        <taxon>Actinomycetes</taxon>
        <taxon>Kineosporiales</taxon>
        <taxon>Kineosporiaceae</taxon>
        <taxon>Kineococcus</taxon>
    </lineage>
</organism>
<keyword evidence="1" id="KW-0472">Membrane</keyword>
<evidence type="ECO:0000313" key="3">
    <source>
        <dbReference type="Proteomes" id="UP000238083"/>
    </source>
</evidence>